<protein>
    <submittedName>
        <fullName evidence="1">Uncharacterized protein</fullName>
    </submittedName>
</protein>
<dbReference type="AlphaFoldDB" id="A0L8F9"/>
<reference evidence="2" key="1">
    <citation type="journal article" date="2009" name="Appl. Environ. Microbiol.">
        <title>Complete genome sequence of the chemolithoautotrophic marine magnetotactic coccus strain MC-1.</title>
        <authorList>
            <person name="Schubbe S."/>
            <person name="Williams T.J."/>
            <person name="Xie G."/>
            <person name="Kiss H.E."/>
            <person name="Brettin T.S."/>
            <person name="Martinez D."/>
            <person name="Ross C.A."/>
            <person name="Schuler D."/>
            <person name="Cox B.L."/>
            <person name="Nealson K.H."/>
            <person name="Bazylinski D.A."/>
        </authorList>
    </citation>
    <scope>NUCLEOTIDE SEQUENCE [LARGE SCALE GENOMIC DNA]</scope>
    <source>
        <strain evidence="2">ATCC BAA-1437 / JCM 17883 / MC-1</strain>
    </source>
</reference>
<reference evidence="1 2" key="2">
    <citation type="journal article" date="2012" name="Int. J. Syst. Evol. Microbiol.">
        <title>Magnetococcus marinus gen. nov., sp. nov., a marine, magnetotactic bacterium that represents a novel lineage (Magnetococcaceae fam. nov.; Magnetococcales ord. nov.) at the base of the Alphaproteobacteria.</title>
        <authorList>
            <person name="Bazylinski D.A."/>
            <person name="Williams T.J."/>
            <person name="Lefevre C.T."/>
            <person name="Berg R.J."/>
            <person name="Zhang C.L."/>
            <person name="Bowser S.S."/>
            <person name="Dean A.J."/>
            <person name="Beveridge T.J."/>
        </authorList>
    </citation>
    <scope>NUCLEOTIDE SEQUENCE [LARGE SCALE GENOMIC DNA]</scope>
    <source>
        <strain evidence="2">ATCC BAA-1437 / JCM 17883 / MC-1</strain>
    </source>
</reference>
<evidence type="ECO:0000313" key="1">
    <source>
        <dbReference type="EMBL" id="ABK44252.1"/>
    </source>
</evidence>
<gene>
    <name evidence="1" type="ordered locus">Mmc1_1744</name>
</gene>
<dbReference type="HOGENOM" id="CLU_2569731_0_0_5"/>
<sequence>MSHPHKKGSQPNSYPLILTPRGCYAMPAPPSTEHALHHFPAIVISIAAGRACHDPPYFARLFKNRSPEKSALTLFSGLFFL</sequence>
<dbReference type="KEGG" id="mgm:Mmc1_1744"/>
<proteinExistence type="predicted"/>
<name>A0L8F9_MAGMM</name>
<dbReference type="Proteomes" id="UP000002586">
    <property type="component" value="Chromosome"/>
</dbReference>
<dbReference type="STRING" id="156889.Mmc1_1744"/>
<keyword evidence="2" id="KW-1185">Reference proteome</keyword>
<dbReference type="EMBL" id="CP000471">
    <property type="protein sequence ID" value="ABK44252.1"/>
    <property type="molecule type" value="Genomic_DNA"/>
</dbReference>
<organism evidence="1 2">
    <name type="scientific">Magnetococcus marinus (strain ATCC BAA-1437 / JCM 17883 / MC-1)</name>
    <dbReference type="NCBI Taxonomy" id="156889"/>
    <lineage>
        <taxon>Bacteria</taxon>
        <taxon>Pseudomonadati</taxon>
        <taxon>Pseudomonadota</taxon>
        <taxon>Magnetococcia</taxon>
        <taxon>Magnetococcales</taxon>
        <taxon>Magnetococcaceae</taxon>
        <taxon>Magnetococcus</taxon>
    </lineage>
</organism>
<evidence type="ECO:0000313" key="2">
    <source>
        <dbReference type="Proteomes" id="UP000002586"/>
    </source>
</evidence>
<accession>A0L8F9</accession>